<dbReference type="Gene3D" id="3.40.50.2000">
    <property type="entry name" value="Glycogen Phosphorylase B"/>
    <property type="match status" value="2"/>
</dbReference>
<name>A0A6J5VS37_PRUAR</name>
<evidence type="ECO:0000313" key="4">
    <source>
        <dbReference type="EMBL" id="CAB4290544.1"/>
    </source>
</evidence>
<gene>
    <name evidence="4" type="ORF">CURHAP_LOCUS50617</name>
</gene>
<dbReference type="EMBL" id="CAEKDK010000008">
    <property type="protein sequence ID" value="CAB4290544.1"/>
    <property type="molecule type" value="Genomic_DNA"/>
</dbReference>
<dbReference type="SUPFAM" id="SSF53756">
    <property type="entry name" value="UDP-Glycosyltransferase/glycogen phosphorylase"/>
    <property type="match status" value="1"/>
</dbReference>
<dbReference type="Proteomes" id="UP000507222">
    <property type="component" value="Unassembled WGS sequence"/>
</dbReference>
<protein>
    <submittedName>
        <fullName evidence="4">Uncharacterized protein</fullName>
    </submittedName>
</protein>
<comment type="similarity">
    <text evidence="1">Belongs to the UDP-glycosyltransferase family.</text>
</comment>
<evidence type="ECO:0000313" key="5">
    <source>
        <dbReference type="Proteomes" id="UP000507222"/>
    </source>
</evidence>
<evidence type="ECO:0000256" key="2">
    <source>
        <dbReference type="ARBA" id="ARBA00022676"/>
    </source>
</evidence>
<evidence type="ECO:0000256" key="1">
    <source>
        <dbReference type="ARBA" id="ARBA00009995"/>
    </source>
</evidence>
<evidence type="ECO:0000256" key="3">
    <source>
        <dbReference type="ARBA" id="ARBA00022679"/>
    </source>
</evidence>
<keyword evidence="3" id="KW-0808">Transferase</keyword>
<dbReference type="GO" id="GO:0035251">
    <property type="term" value="F:UDP-glucosyltransferase activity"/>
    <property type="evidence" value="ECO:0007669"/>
    <property type="project" value="TreeGrafter"/>
</dbReference>
<proteinExistence type="inferred from homology"/>
<reference evidence="4 5" key="1">
    <citation type="submission" date="2020-05" db="EMBL/GenBank/DDBJ databases">
        <authorList>
            <person name="Campoy J."/>
            <person name="Schneeberger K."/>
            <person name="Spophaly S."/>
        </authorList>
    </citation>
    <scope>NUCLEOTIDE SEQUENCE [LARGE SCALE GENOMIC DNA]</scope>
    <source>
        <strain evidence="4">PruArmRojPasFocal</strain>
    </source>
</reference>
<dbReference type="Pfam" id="PF00201">
    <property type="entry name" value="UDPGT"/>
    <property type="match status" value="1"/>
</dbReference>
<dbReference type="InterPro" id="IPR002213">
    <property type="entry name" value="UDP_glucos_trans"/>
</dbReference>
<accession>A0A6J5VS37</accession>
<keyword evidence="2" id="KW-0328">Glycosyltransferase</keyword>
<dbReference type="PANTHER" id="PTHR48047">
    <property type="entry name" value="GLYCOSYLTRANSFERASE"/>
    <property type="match status" value="1"/>
</dbReference>
<dbReference type="AlphaFoldDB" id="A0A6J5VS37"/>
<dbReference type="PANTHER" id="PTHR48047:SF45">
    <property type="entry name" value="SCOPOLETIN GLUCOSYLTRANSFERASE-LIKE"/>
    <property type="match status" value="1"/>
</dbReference>
<sequence length="162" mass="17618">MIYAIARSSQSLKPNSVLKCKVKGLIRRGWAPQVLILEHQAIGAFFTHCGWNSILEGVSAGVSLITCRAGTSPRAVAWEGFGTGVSFGAQQWAEFLEVKKKAQCEEGSLEKVVTQVMVRGEAKEMRSRGRALGEMARRAVEEGDSSFSDLTALVEELMSLRG</sequence>
<organism evidence="4 5">
    <name type="scientific">Prunus armeniaca</name>
    <name type="common">Apricot</name>
    <name type="synonym">Armeniaca vulgaris</name>
    <dbReference type="NCBI Taxonomy" id="36596"/>
    <lineage>
        <taxon>Eukaryota</taxon>
        <taxon>Viridiplantae</taxon>
        <taxon>Streptophyta</taxon>
        <taxon>Embryophyta</taxon>
        <taxon>Tracheophyta</taxon>
        <taxon>Spermatophyta</taxon>
        <taxon>Magnoliopsida</taxon>
        <taxon>eudicotyledons</taxon>
        <taxon>Gunneridae</taxon>
        <taxon>Pentapetalae</taxon>
        <taxon>rosids</taxon>
        <taxon>fabids</taxon>
        <taxon>Rosales</taxon>
        <taxon>Rosaceae</taxon>
        <taxon>Amygdaloideae</taxon>
        <taxon>Amygdaleae</taxon>
        <taxon>Prunus</taxon>
    </lineage>
</organism>